<dbReference type="AlphaFoldDB" id="A0A918M6M7"/>
<dbReference type="InterPro" id="IPR014729">
    <property type="entry name" value="Rossmann-like_a/b/a_fold"/>
</dbReference>
<dbReference type="InterPro" id="IPR005232">
    <property type="entry name" value="LarE"/>
</dbReference>
<evidence type="ECO:0000259" key="1">
    <source>
        <dbReference type="Pfam" id="PF00733"/>
    </source>
</evidence>
<dbReference type="CDD" id="cd01990">
    <property type="entry name" value="LarE-like"/>
    <property type="match status" value="1"/>
</dbReference>
<dbReference type="PANTHER" id="PTHR43169">
    <property type="entry name" value="EXSB FAMILY PROTEIN"/>
    <property type="match status" value="1"/>
</dbReference>
<evidence type="ECO:0000313" key="3">
    <source>
        <dbReference type="Proteomes" id="UP000636661"/>
    </source>
</evidence>
<dbReference type="GO" id="GO:0016783">
    <property type="term" value="F:sulfurtransferase activity"/>
    <property type="evidence" value="ECO:0007669"/>
    <property type="project" value="InterPro"/>
</dbReference>
<dbReference type="Pfam" id="PF00733">
    <property type="entry name" value="Asn_synthase"/>
    <property type="match status" value="1"/>
</dbReference>
<accession>A0A918M6M7</accession>
<dbReference type="InterPro" id="IPR052188">
    <property type="entry name" value="Ni-pincer_cofactor_biosynth"/>
</dbReference>
<reference evidence="2" key="1">
    <citation type="journal article" date="2014" name="Int. J. Syst. Evol. Microbiol.">
        <title>Complete genome sequence of Corynebacterium casei LMG S-19264T (=DSM 44701T), isolated from a smear-ripened cheese.</title>
        <authorList>
            <consortium name="US DOE Joint Genome Institute (JGI-PGF)"/>
            <person name="Walter F."/>
            <person name="Albersmeier A."/>
            <person name="Kalinowski J."/>
            <person name="Ruckert C."/>
        </authorList>
    </citation>
    <scope>NUCLEOTIDE SEQUENCE</scope>
    <source>
        <strain evidence="2">JCM 4391</strain>
    </source>
</reference>
<dbReference type="EMBL" id="BMTP01000016">
    <property type="protein sequence ID" value="GGU58505.1"/>
    <property type="molecule type" value="Genomic_DNA"/>
</dbReference>
<dbReference type="GO" id="GO:0006529">
    <property type="term" value="P:asparagine biosynthetic process"/>
    <property type="evidence" value="ECO:0007669"/>
    <property type="project" value="InterPro"/>
</dbReference>
<dbReference type="InterPro" id="IPR001962">
    <property type="entry name" value="Asn_synthase"/>
</dbReference>
<organism evidence="2 3">
    <name type="scientific">Streptomyces lavendofoliae</name>
    <dbReference type="NCBI Taxonomy" id="67314"/>
    <lineage>
        <taxon>Bacteria</taxon>
        <taxon>Bacillati</taxon>
        <taxon>Actinomycetota</taxon>
        <taxon>Actinomycetes</taxon>
        <taxon>Kitasatosporales</taxon>
        <taxon>Streptomycetaceae</taxon>
        <taxon>Streptomyces</taxon>
    </lineage>
</organism>
<sequence>MTRTPQKEVPPEQLAEALLTAVRRLDGLVVAFSGGVDSTVVLAAAVRALGPRRTLAATADSPALARDELALARRTAAELGAELAVLATDELAVPGYRANQGDRCYFCKRTVLSRVADLAAERGYAHVATGTHADDRRSAHRPGLRAAGELGVVEPLVTAGLGKAGVRAVARAWGLPVADKPGSPCLASRVAVGVPVSRERLALIEHAEAAVRTFLDGRLVEARDVRVRLLPEGFRIEVDAVVHQWLERRPAEANALLGRIARMARTGDGTIAEYRSGAVSTLTALAGRTRREAVRP</sequence>
<proteinExistence type="predicted"/>
<dbReference type="PANTHER" id="PTHR43169:SF2">
    <property type="entry name" value="NAD_GMP SYNTHASE DOMAIN-CONTAINING PROTEIN"/>
    <property type="match status" value="1"/>
</dbReference>
<comment type="caution">
    <text evidence="2">The sequence shown here is derived from an EMBL/GenBank/DDBJ whole genome shotgun (WGS) entry which is preliminary data.</text>
</comment>
<evidence type="ECO:0000313" key="2">
    <source>
        <dbReference type="EMBL" id="GGU58505.1"/>
    </source>
</evidence>
<feature type="domain" description="Asparagine synthetase" evidence="1">
    <location>
        <begin position="15"/>
        <end position="83"/>
    </location>
</feature>
<protein>
    <submittedName>
        <fullName evidence="2">ExsB family transcriptional regulator</fullName>
    </submittedName>
</protein>
<reference evidence="2" key="2">
    <citation type="submission" date="2020-09" db="EMBL/GenBank/DDBJ databases">
        <authorList>
            <person name="Sun Q."/>
            <person name="Ohkuma M."/>
        </authorList>
    </citation>
    <scope>NUCLEOTIDE SEQUENCE</scope>
    <source>
        <strain evidence="2">JCM 4391</strain>
    </source>
</reference>
<gene>
    <name evidence="2" type="ORF">GCM10010274_54370</name>
</gene>
<dbReference type="Proteomes" id="UP000636661">
    <property type="component" value="Unassembled WGS sequence"/>
</dbReference>
<name>A0A918M6M7_9ACTN</name>
<keyword evidence="3" id="KW-1185">Reference proteome</keyword>
<dbReference type="Gene3D" id="3.40.50.620">
    <property type="entry name" value="HUPs"/>
    <property type="match status" value="1"/>
</dbReference>
<dbReference type="SUPFAM" id="SSF52402">
    <property type="entry name" value="Adenine nucleotide alpha hydrolases-like"/>
    <property type="match status" value="1"/>
</dbReference>
<dbReference type="GO" id="GO:0004066">
    <property type="term" value="F:asparagine synthase (glutamine-hydrolyzing) activity"/>
    <property type="evidence" value="ECO:0007669"/>
    <property type="project" value="InterPro"/>
</dbReference>